<dbReference type="AlphaFoldDB" id="A0A4R3YG20"/>
<dbReference type="CDD" id="cd02440">
    <property type="entry name" value="AdoMet_MTases"/>
    <property type="match status" value="1"/>
</dbReference>
<reference evidence="2 3" key="1">
    <citation type="submission" date="2019-03" db="EMBL/GenBank/DDBJ databases">
        <title>Genomic Encyclopedia of Type Strains, Phase IV (KMG-IV): sequencing the most valuable type-strain genomes for metagenomic binning, comparative biology and taxonomic classification.</title>
        <authorList>
            <person name="Goeker M."/>
        </authorList>
    </citation>
    <scope>NUCLEOTIDE SEQUENCE [LARGE SCALE GENOMIC DNA]</scope>
    <source>
        <strain evidence="2 3">DSM 29487</strain>
    </source>
</reference>
<dbReference type="GeneID" id="98916809"/>
<dbReference type="Gene3D" id="3.40.50.150">
    <property type="entry name" value="Vaccinia Virus protein VP39"/>
    <property type="match status" value="1"/>
</dbReference>
<comment type="caution">
    <text evidence="2">The sequence shown here is derived from an EMBL/GenBank/DDBJ whole genome shotgun (WGS) entry which is preliminary data.</text>
</comment>
<dbReference type="SUPFAM" id="SSF53335">
    <property type="entry name" value="S-adenosyl-L-methionine-dependent methyltransferases"/>
    <property type="match status" value="1"/>
</dbReference>
<dbReference type="RefSeq" id="WP_066450107.1">
    <property type="nucleotide sequence ID" value="NZ_JANKBF010000030.1"/>
</dbReference>
<gene>
    <name evidence="2" type="ORF">EDD60_13617</name>
</gene>
<evidence type="ECO:0000313" key="3">
    <source>
        <dbReference type="Proteomes" id="UP000295515"/>
    </source>
</evidence>
<dbReference type="PANTHER" id="PTHR14911:SF13">
    <property type="entry name" value="TRNA (GUANINE(6)-N2)-METHYLTRANSFERASE THUMP3"/>
    <property type="match status" value="1"/>
</dbReference>
<protein>
    <submittedName>
        <fullName evidence="2">Putative RNA methylase family UPF0020</fullName>
    </submittedName>
</protein>
<name>A0A4R3YG20_9FIRM</name>
<dbReference type="InterPro" id="IPR029063">
    <property type="entry name" value="SAM-dependent_MTases_sf"/>
</dbReference>
<dbReference type="PANTHER" id="PTHR14911">
    <property type="entry name" value="THUMP DOMAIN-CONTAINING"/>
    <property type="match status" value="1"/>
</dbReference>
<accession>A0A4R3YG20</accession>
<feature type="domain" description="Ribosomal RNA large subunit methyltransferase K/L-like methyltransferase" evidence="1">
    <location>
        <begin position="304"/>
        <end position="452"/>
    </location>
</feature>
<sequence>MDCVSNIKNNEQIRESLIELKSLAGNDSLIKNDQELKEKLIDLLKNDDPKIRKNSAILLGYYQDTVGVLLDAYRQEKTDYVKDAYLKGISMQDCHRHIQELKLIQSQLIHFDSVPTKHIQAQLKILNPLILKNQTHKKKIIKLKHDPVDVILTTLPYYQFVLFDSVLHLKYKPVTQGVLVRSDSLYDLQNIRAYKDMIIPLQSASGMDISLEAIVAGLKRSNLSDVLDRLYDDHSLFYFRVVDGLREKNASLIKKVSEKLFEMYPEILLNTTENYDIEIILREIKRGKVNAYLRLTHLKNPRFNYRKEVIATSLQPYVAATLVELAKPYMKENGKVLDPFVGCGTLLIERNFALPSKFAMGIDIYGLGIEAARKNTKVAGQNIYYVHKDALRFVNNEMFDEIITDMPTLSQVNDAKQLKDIYDRFFERIRRLVKPGGYVFIYTSEISLVRKNLRLQEGYLTLIEHYEIPRGKNMFYFFIMQVK</sequence>
<dbReference type="Pfam" id="PF01170">
    <property type="entry name" value="UPF0020"/>
    <property type="match status" value="1"/>
</dbReference>
<dbReference type="GO" id="GO:0016423">
    <property type="term" value="F:tRNA (guanine) methyltransferase activity"/>
    <property type="evidence" value="ECO:0007669"/>
    <property type="project" value="TreeGrafter"/>
</dbReference>
<keyword evidence="3" id="KW-1185">Reference proteome</keyword>
<proteinExistence type="predicted"/>
<dbReference type="GO" id="GO:0030488">
    <property type="term" value="P:tRNA methylation"/>
    <property type="evidence" value="ECO:0007669"/>
    <property type="project" value="TreeGrafter"/>
</dbReference>
<evidence type="ECO:0000313" key="2">
    <source>
        <dbReference type="EMBL" id="TCV91080.1"/>
    </source>
</evidence>
<organism evidence="2 3">
    <name type="scientific">Longibaculum muris</name>
    <dbReference type="NCBI Taxonomy" id="1796628"/>
    <lineage>
        <taxon>Bacteria</taxon>
        <taxon>Bacillati</taxon>
        <taxon>Bacillota</taxon>
        <taxon>Erysipelotrichia</taxon>
        <taxon>Erysipelotrichales</taxon>
        <taxon>Coprobacillaceae</taxon>
        <taxon>Longibaculum</taxon>
    </lineage>
</organism>
<dbReference type="Proteomes" id="UP000295515">
    <property type="component" value="Unassembled WGS sequence"/>
</dbReference>
<evidence type="ECO:0000259" key="1">
    <source>
        <dbReference type="Pfam" id="PF01170"/>
    </source>
</evidence>
<dbReference type="EMBL" id="SMCQ01000036">
    <property type="protein sequence ID" value="TCV91080.1"/>
    <property type="molecule type" value="Genomic_DNA"/>
</dbReference>
<dbReference type="InterPro" id="IPR000241">
    <property type="entry name" value="RlmKL-like_Mtase"/>
</dbReference>
<keyword evidence="2" id="KW-0489">Methyltransferase</keyword>
<keyword evidence="2" id="KW-0808">Transferase</keyword>